<dbReference type="Pfam" id="PF08447">
    <property type="entry name" value="PAS_3"/>
    <property type="match status" value="1"/>
</dbReference>
<feature type="transmembrane region" description="Helical" evidence="4">
    <location>
        <begin position="21"/>
        <end position="40"/>
    </location>
</feature>
<dbReference type="SUPFAM" id="SSF55785">
    <property type="entry name" value="PYP-like sensor domain (PAS domain)"/>
    <property type="match status" value="3"/>
</dbReference>
<dbReference type="Pfam" id="PF00563">
    <property type="entry name" value="EAL"/>
    <property type="match status" value="1"/>
</dbReference>
<dbReference type="InterPro" id="IPR029016">
    <property type="entry name" value="GAF-like_dom_sf"/>
</dbReference>
<dbReference type="InterPro" id="IPR001610">
    <property type="entry name" value="PAC"/>
</dbReference>
<feature type="modified residue" description="4-aspartylphosphate" evidence="3">
    <location>
        <position position="1913"/>
    </location>
</feature>
<dbReference type="InterPro" id="IPR003018">
    <property type="entry name" value="GAF"/>
</dbReference>
<feature type="transmembrane region" description="Helical" evidence="4">
    <location>
        <begin position="193"/>
        <end position="212"/>
    </location>
</feature>
<evidence type="ECO:0000259" key="8">
    <source>
        <dbReference type="PROSITE" id="PS50883"/>
    </source>
</evidence>
<dbReference type="PROSITE" id="PS50112">
    <property type="entry name" value="PAS"/>
    <property type="match status" value="2"/>
</dbReference>
<keyword evidence="3" id="KW-0597">Phosphoprotein</keyword>
<evidence type="ECO:0000259" key="9">
    <source>
        <dbReference type="PROSITE" id="PS50887"/>
    </source>
</evidence>
<dbReference type="Pfam" id="PF13185">
    <property type="entry name" value="GAF_2"/>
    <property type="match status" value="1"/>
</dbReference>
<evidence type="ECO:0000256" key="2">
    <source>
        <dbReference type="ARBA" id="ARBA00022777"/>
    </source>
</evidence>
<feature type="domain" description="PAC" evidence="7">
    <location>
        <begin position="956"/>
        <end position="1008"/>
    </location>
</feature>
<dbReference type="Proteomes" id="UP001064632">
    <property type="component" value="Chromosome"/>
</dbReference>
<feature type="transmembrane region" description="Helical" evidence="4">
    <location>
        <begin position="224"/>
        <end position="241"/>
    </location>
</feature>
<dbReference type="SUPFAM" id="SSF55073">
    <property type="entry name" value="Nucleotide cyclase"/>
    <property type="match status" value="1"/>
</dbReference>
<reference evidence="10" key="1">
    <citation type="submission" date="2022-09" db="EMBL/GenBank/DDBJ databases">
        <title>Tahibacter sp. nov., isolated from a fresh water.</title>
        <authorList>
            <person name="Baek J.H."/>
            <person name="Lee J.K."/>
            <person name="Kim J.M."/>
            <person name="Jeon C.O."/>
        </authorList>
    </citation>
    <scope>NUCLEOTIDE SEQUENCE</scope>
    <source>
        <strain evidence="10">W38</strain>
    </source>
</reference>
<dbReference type="Gene3D" id="3.30.450.20">
    <property type="entry name" value="PAS domain"/>
    <property type="match status" value="3"/>
</dbReference>
<organism evidence="10 11">
    <name type="scientific">Tahibacter amnicola</name>
    <dbReference type="NCBI Taxonomy" id="2976241"/>
    <lineage>
        <taxon>Bacteria</taxon>
        <taxon>Pseudomonadati</taxon>
        <taxon>Pseudomonadota</taxon>
        <taxon>Gammaproteobacteria</taxon>
        <taxon>Lysobacterales</taxon>
        <taxon>Rhodanobacteraceae</taxon>
        <taxon>Tahibacter</taxon>
    </lineage>
</organism>
<dbReference type="PROSITE" id="PS50113">
    <property type="entry name" value="PAC"/>
    <property type="match status" value="2"/>
</dbReference>
<dbReference type="Pfam" id="PF00072">
    <property type="entry name" value="Response_reg"/>
    <property type="match status" value="1"/>
</dbReference>
<evidence type="ECO:0000313" key="10">
    <source>
        <dbReference type="EMBL" id="UXI67316.1"/>
    </source>
</evidence>
<dbReference type="CDD" id="cd01948">
    <property type="entry name" value="EAL"/>
    <property type="match status" value="1"/>
</dbReference>
<accession>A0ABY6BFC4</accession>
<dbReference type="Pfam" id="PF13188">
    <property type="entry name" value="PAS_8"/>
    <property type="match status" value="1"/>
</dbReference>
<keyword evidence="11" id="KW-1185">Reference proteome</keyword>
<dbReference type="SMART" id="SM00448">
    <property type="entry name" value="REC"/>
    <property type="match status" value="1"/>
</dbReference>
<evidence type="ECO:0000313" key="11">
    <source>
        <dbReference type="Proteomes" id="UP001064632"/>
    </source>
</evidence>
<evidence type="ECO:0000259" key="5">
    <source>
        <dbReference type="PROSITE" id="PS50110"/>
    </source>
</evidence>
<dbReference type="Gene3D" id="2.10.70.100">
    <property type="match status" value="1"/>
</dbReference>
<keyword evidence="1" id="KW-0808">Transferase</keyword>
<dbReference type="CDD" id="cd00130">
    <property type="entry name" value="PAS"/>
    <property type="match status" value="3"/>
</dbReference>
<dbReference type="SUPFAM" id="SSF141868">
    <property type="entry name" value="EAL domain-like"/>
    <property type="match status" value="1"/>
</dbReference>
<feature type="domain" description="PAS" evidence="6">
    <location>
        <begin position="1174"/>
        <end position="1218"/>
    </location>
</feature>
<keyword evidence="4" id="KW-0472">Membrane</keyword>
<dbReference type="InterPro" id="IPR001789">
    <property type="entry name" value="Sig_transdc_resp-reg_receiver"/>
</dbReference>
<dbReference type="Gene3D" id="3.30.70.270">
    <property type="match status" value="1"/>
</dbReference>
<feature type="domain" description="EAL" evidence="8">
    <location>
        <begin position="1596"/>
        <end position="1850"/>
    </location>
</feature>
<dbReference type="CDD" id="cd17569">
    <property type="entry name" value="REC_HupR-like"/>
    <property type="match status" value="1"/>
</dbReference>
<feature type="domain" description="GGDEF" evidence="9">
    <location>
        <begin position="1454"/>
        <end position="1587"/>
    </location>
</feature>
<feature type="transmembrane region" description="Helical" evidence="4">
    <location>
        <begin position="77"/>
        <end position="95"/>
    </location>
</feature>
<dbReference type="PROSITE" id="PS50887">
    <property type="entry name" value="GGDEF"/>
    <property type="match status" value="1"/>
</dbReference>
<keyword evidence="4" id="KW-0812">Transmembrane</keyword>
<proteinExistence type="predicted"/>
<feature type="transmembrane region" description="Helical" evidence="4">
    <location>
        <begin position="137"/>
        <end position="156"/>
    </location>
</feature>
<dbReference type="NCBIfam" id="TIGR00229">
    <property type="entry name" value="sensory_box"/>
    <property type="match status" value="3"/>
</dbReference>
<feature type="transmembrane region" description="Helical" evidence="4">
    <location>
        <begin position="107"/>
        <end position="125"/>
    </location>
</feature>
<dbReference type="InterPro" id="IPR035919">
    <property type="entry name" value="EAL_sf"/>
</dbReference>
<dbReference type="PROSITE" id="PS50110">
    <property type="entry name" value="RESPONSE_REGULATORY"/>
    <property type="match status" value="1"/>
</dbReference>
<dbReference type="RefSeq" id="WP_261694291.1">
    <property type="nucleotide sequence ID" value="NZ_CP104694.1"/>
</dbReference>
<feature type="transmembrane region" description="Helical" evidence="4">
    <location>
        <begin position="289"/>
        <end position="311"/>
    </location>
</feature>
<dbReference type="SMART" id="SM00091">
    <property type="entry name" value="PAS"/>
    <property type="match status" value="2"/>
</dbReference>
<protein>
    <submittedName>
        <fullName evidence="10">EAL domain-containing protein</fullName>
    </submittedName>
</protein>
<dbReference type="NCBIfam" id="TIGR00254">
    <property type="entry name" value="GGDEF"/>
    <property type="match status" value="1"/>
</dbReference>
<dbReference type="InterPro" id="IPR013655">
    <property type="entry name" value="PAS_fold_3"/>
</dbReference>
<dbReference type="SUPFAM" id="SSF52172">
    <property type="entry name" value="CheY-like"/>
    <property type="match status" value="1"/>
</dbReference>
<dbReference type="SMART" id="SM00065">
    <property type="entry name" value="GAF"/>
    <property type="match status" value="2"/>
</dbReference>
<feature type="domain" description="Response regulatory" evidence="5">
    <location>
        <begin position="1864"/>
        <end position="1979"/>
    </location>
</feature>
<feature type="transmembrane region" description="Helical" evidence="4">
    <location>
        <begin position="323"/>
        <end position="346"/>
    </location>
</feature>
<evidence type="ECO:0000259" key="6">
    <source>
        <dbReference type="PROSITE" id="PS50112"/>
    </source>
</evidence>
<evidence type="ECO:0000256" key="1">
    <source>
        <dbReference type="ARBA" id="ARBA00022679"/>
    </source>
</evidence>
<dbReference type="PANTHER" id="PTHR44757:SF2">
    <property type="entry name" value="BIOFILM ARCHITECTURE MAINTENANCE PROTEIN MBAA"/>
    <property type="match status" value="1"/>
</dbReference>
<gene>
    <name evidence="10" type="ORF">N4264_21640</name>
</gene>
<dbReference type="InterPro" id="IPR001633">
    <property type="entry name" value="EAL_dom"/>
</dbReference>
<dbReference type="SMART" id="SM00086">
    <property type="entry name" value="PAC"/>
    <property type="match status" value="2"/>
</dbReference>
<feature type="transmembrane region" description="Helical" evidence="4">
    <location>
        <begin position="358"/>
        <end position="379"/>
    </location>
</feature>
<feature type="transmembrane region" description="Helical" evidence="4">
    <location>
        <begin position="248"/>
        <end position="269"/>
    </location>
</feature>
<dbReference type="InterPro" id="IPR029787">
    <property type="entry name" value="Nucleotide_cyclase"/>
</dbReference>
<dbReference type="Pfam" id="PF00990">
    <property type="entry name" value="GGDEF"/>
    <property type="match status" value="1"/>
</dbReference>
<dbReference type="SMART" id="SM00052">
    <property type="entry name" value="EAL"/>
    <property type="match status" value="1"/>
</dbReference>
<feature type="transmembrane region" description="Helical" evidence="4">
    <location>
        <begin position="391"/>
        <end position="411"/>
    </location>
</feature>
<dbReference type="EMBL" id="CP104694">
    <property type="protein sequence ID" value="UXI67316.1"/>
    <property type="molecule type" value="Genomic_DNA"/>
</dbReference>
<keyword evidence="4" id="KW-1133">Transmembrane helix</keyword>
<keyword evidence="2" id="KW-0418">Kinase</keyword>
<dbReference type="Gene3D" id="3.30.450.40">
    <property type="match status" value="2"/>
</dbReference>
<name>A0ABY6BFC4_9GAMM</name>
<evidence type="ECO:0000256" key="3">
    <source>
        <dbReference type="PROSITE-ProRule" id="PRU00169"/>
    </source>
</evidence>
<feature type="domain" description="PAS" evidence="6">
    <location>
        <begin position="1294"/>
        <end position="1367"/>
    </location>
</feature>
<dbReference type="InterPro" id="IPR000014">
    <property type="entry name" value="PAS"/>
</dbReference>
<sequence>MQIDPASRQNAANTETDSRRALRGPVAWIILVIGAVTVFLPAQPPPGYPSWFAQWIFAALVAVALAVAGLRTAGRRLGAVLLGAGVLALATVAVGDVDYSAEHQYVRAARILFAVAIAALGAGLLRRSLPAGRQLPRTVPAWLLIACALCAAGFFGSPWDPLLGWSFVLSCLVAGAGLLADQRGHGPREYTQIQVACAAFGVLAWLMGSPILVGTGEPSKTMQLQTALSLLLVAGSLWAHLSERPRLATGLAIPVLANVLLILVGQYTGHDLSLGALVSLLFAGSSGSLVPRSMSPNSTFALLTGCLALVGMPRDERDTFRAVLAWTGGLLTLSIATASAIGHVTGLLDLTAWSGRGAMARLTTIAQLSFGAAVLSLANSRVWQRRTRREWIAVFGGVVVVGVTTLIWHAMQPGDQERIRVATNEAMAEVRHTLQREITLRREMITRLSIHVANGSDQSQFEADAAAHFRDFPALRGLRWRDNQGNRWRADAPGSAAGQLPFVDDAIATATAEGLLKPGMAGAFVHVPNGPYLMLVLAPASGSDNRSGDLIAAFDLPALLQRVLDRPPAGYAVKVTHQGKSLYQAGMEDVGESSLAVQASEALLDGSMQVEVTPRRSAVGYPLTRLSSVVLLGGLAMGGFLAMTLRFAQLASQRTRLAEDNSDGLQREIQARQSSEVALAAALDRAERQSQQLRSIMRGALLASSKLGDPKLQQVLVEEMRGALSAHIAVLHLLPERDDAHARNHVSLSDRYGGWRTQPAVIEALGNFAAALQSKKPVMLSAQELAHHPAWQQFCRSVADFPEGISVICLAIRDQAGERQGALLVADQDVGVFDSDDLTVAIQFSQIAAISIGWSRLIDDLKATRAHLNEQVDALDKSRSMLAQAERVARLGSWEIDLADPEHPRYQWSEQALRSLNLPPMTAQSDKLLGQDLWHPDEREQLAAAHRAAINEGTPFEMDHRLLQADGKWRWIHSKAEVVRDSDGKPVRVIVTSQDIHSRKRAEHYDRTRAEILRGIAAGQPLADTFLAVIDLYEQRHPKAMCSILLIEEGERVRTAAAPRLPPGYSTLIDNQRIGPSSGSCGTAAWRREQVVATDIATDPLWENYREAALGFGLRACWSIPIISHSGEVVATFAVYYTEPKGPDAEEQRNSDIAASLIGIAIDAVRARQAIEESEKRYRMIFERSPLPMWLFDTQTLQFVAVNDAAIDLYGYSREEFLAMGPRDIRPADELTAFEHHLASRHGGLEYAGLWRHRKKNGEVIDVEIAAHDVDFAGRECRLITIKDVTTQLRVDATNRLLARAFESSKSGLLIADARSADYPIIYVNPAFLRASGYSAQEVIGRNVRFLQGDDRNQPAAETIRSALDRQVDCEVILRNYRKDGTLFWNQLAIAPVRSNQGEVTHYIGVSVDLTDIRRYETELAYLSQYDPLTSLPRFVDAEENLGHLLEEIARDGDHAAMFYVDLDRFHAVNESLGRKTGDEILQRVTKRLQQTLGDRAHYWRVAGDEFAVLVRYRPGQLDPLGLADSVRSALEAPITVSTYKLFMSATIGVALYPDNAATAADLLNSADAAMGRAKRRGRNSVLAFSNEQAALLRDRLELGSRLRDAIRNNELVLHYQPQVSRHDGRIVAMEALVRWQTTDLGLLPPARFIGVAEEQGIIVDLGQWVLNEACRQAREWVEAGHTDIRVAVNVSALQLHRLSFVDEVQAALNAARIDGSMLELELTESAVMDDIQRSLSIMLALKELGVRLALDDFGVGYSSLSYLNRLPLDKLKIDQSFVGEVTHHSGEAAIARAIIAMGHELRIVVMAEGVETEPQLGFLLRNHCDEFQGNLFSEPLPAEGAGQHLRRRYLEPHAFAASRAAQGLLLVDDEENVLRSLARALRRDGYALHTANSAAEAFDILARENIQVIVSDQRMPAMTGTEFLSKVKQMYPETVRMVLSGYVDITTVTEAINRGAIYKFITKPWDDEKLRSEVTDAFRTYARQQAARGTAG</sequence>
<dbReference type="Gene3D" id="3.20.20.450">
    <property type="entry name" value="EAL domain"/>
    <property type="match status" value="1"/>
</dbReference>
<dbReference type="PROSITE" id="PS50883">
    <property type="entry name" value="EAL"/>
    <property type="match status" value="1"/>
</dbReference>
<dbReference type="PANTHER" id="PTHR44757">
    <property type="entry name" value="DIGUANYLATE CYCLASE DGCP"/>
    <property type="match status" value="1"/>
</dbReference>
<feature type="transmembrane region" description="Helical" evidence="4">
    <location>
        <begin position="52"/>
        <end position="70"/>
    </location>
</feature>
<dbReference type="InterPro" id="IPR052155">
    <property type="entry name" value="Biofilm_reg_signaling"/>
</dbReference>
<dbReference type="SMART" id="SM00267">
    <property type="entry name" value="GGDEF"/>
    <property type="match status" value="1"/>
</dbReference>
<evidence type="ECO:0000259" key="7">
    <source>
        <dbReference type="PROSITE" id="PS50113"/>
    </source>
</evidence>
<dbReference type="InterPro" id="IPR035965">
    <property type="entry name" value="PAS-like_dom_sf"/>
</dbReference>
<dbReference type="Gene3D" id="3.40.50.2300">
    <property type="match status" value="1"/>
</dbReference>
<dbReference type="InterPro" id="IPR043128">
    <property type="entry name" value="Rev_trsase/Diguanyl_cyclase"/>
</dbReference>
<dbReference type="InterPro" id="IPR000700">
    <property type="entry name" value="PAS-assoc_C"/>
</dbReference>
<feature type="domain" description="PAC" evidence="7">
    <location>
        <begin position="1368"/>
        <end position="1422"/>
    </location>
</feature>
<dbReference type="SUPFAM" id="SSF55781">
    <property type="entry name" value="GAF domain-like"/>
    <property type="match status" value="2"/>
</dbReference>
<dbReference type="Pfam" id="PF13426">
    <property type="entry name" value="PAS_9"/>
    <property type="match status" value="1"/>
</dbReference>
<dbReference type="CDD" id="cd01949">
    <property type="entry name" value="GGDEF"/>
    <property type="match status" value="1"/>
</dbReference>
<dbReference type="InterPro" id="IPR000160">
    <property type="entry name" value="GGDEF_dom"/>
</dbReference>
<dbReference type="InterPro" id="IPR011006">
    <property type="entry name" value="CheY-like_superfamily"/>
</dbReference>
<feature type="transmembrane region" description="Helical" evidence="4">
    <location>
        <begin position="162"/>
        <end position="181"/>
    </location>
</feature>
<evidence type="ECO:0000256" key="4">
    <source>
        <dbReference type="SAM" id="Phobius"/>
    </source>
</evidence>